<dbReference type="Proteomes" id="UP000472277">
    <property type="component" value="Chromosome 35"/>
</dbReference>
<dbReference type="InParanoid" id="A0A674A1E1"/>
<evidence type="ECO:0000313" key="5">
    <source>
        <dbReference type="Ensembl" id="ENSSTUP00000053379.1"/>
    </source>
</evidence>
<dbReference type="Pfam" id="PF13613">
    <property type="entry name" value="HTH_Tnp_4"/>
    <property type="match status" value="1"/>
</dbReference>
<dbReference type="OMA" id="LPRETIC"/>
<keyword evidence="2" id="KW-0479">Metal-binding</keyword>
<dbReference type="InterPro" id="IPR027805">
    <property type="entry name" value="Transposase_HTH_dom"/>
</dbReference>
<sequence length="395" mass="45097">MLWSSGTTCAVHGCTYKQTQLNDWLKLECFDHKPKSKSECSCQRWYSFHRTPNDDEQTRDNPYPKLFLGYERPPEKRCRFCRRVDRHVTRTGMLTSFDIVLFQRTAMEDHTYSKGPIITCGMTTSPAPERSLSVADVTLKDDADCLLYTGIPLLEFNTLVSRLQGFAPTSSTMPVVDQILLTLMKLRQNFVIADLARRFKRSPGQVSKTLTFWIDVIAEHTKDLIPLLPRETIKATMPQVFQENFSNTTCVTDCTEGVDSITESYSHYYANNTVKYLVAPAPSGIVMFISEAYCGKCSDRFITQNSGFLDHLRAGDEVMGDRGFTIRDLLEERNVRLVLTAFPHKQCQLTNEQVYKILSQTVLISLVPKIDNIRKICAALVNLRGKFFDINDELF</sequence>
<dbReference type="InterPro" id="IPR027806">
    <property type="entry name" value="HARBI1_dom"/>
</dbReference>
<evidence type="ECO:0000259" key="3">
    <source>
        <dbReference type="Pfam" id="PF13359"/>
    </source>
</evidence>
<evidence type="ECO:0000259" key="4">
    <source>
        <dbReference type="Pfam" id="PF13613"/>
    </source>
</evidence>
<dbReference type="GO" id="GO:0046872">
    <property type="term" value="F:metal ion binding"/>
    <property type="evidence" value="ECO:0007669"/>
    <property type="project" value="UniProtKB-KW"/>
</dbReference>
<evidence type="ECO:0000313" key="6">
    <source>
        <dbReference type="Proteomes" id="UP000472277"/>
    </source>
</evidence>
<evidence type="ECO:0008006" key="7">
    <source>
        <dbReference type="Google" id="ProtNLM"/>
    </source>
</evidence>
<proteinExistence type="predicted"/>
<reference evidence="5" key="1">
    <citation type="submission" date="2025-08" db="UniProtKB">
        <authorList>
            <consortium name="Ensembl"/>
        </authorList>
    </citation>
    <scope>IDENTIFICATION</scope>
</reference>
<dbReference type="PANTHER" id="PTHR23080">
    <property type="entry name" value="THAP DOMAIN PROTEIN"/>
    <property type="match status" value="1"/>
</dbReference>
<feature type="domain" description="DDE Tnp4" evidence="3">
    <location>
        <begin position="263"/>
        <end position="382"/>
    </location>
</feature>
<evidence type="ECO:0000256" key="1">
    <source>
        <dbReference type="ARBA" id="ARBA00001968"/>
    </source>
</evidence>
<dbReference type="GeneTree" id="ENSGT00940000164656"/>
<evidence type="ECO:0000256" key="2">
    <source>
        <dbReference type="ARBA" id="ARBA00022723"/>
    </source>
</evidence>
<accession>A0A674A1E1</accession>
<dbReference type="AlphaFoldDB" id="A0A674A1E1"/>
<dbReference type="Ensembl" id="ENSSTUT00000055801.1">
    <property type="protein sequence ID" value="ENSSTUP00000053379.1"/>
    <property type="gene ID" value="ENSSTUG00000022577.1"/>
</dbReference>
<feature type="domain" description="Transposase Helix-turn-helix" evidence="4">
    <location>
        <begin position="173"/>
        <end position="222"/>
    </location>
</feature>
<keyword evidence="6" id="KW-1185">Reference proteome</keyword>
<name>A0A674A1E1_SALTR</name>
<protein>
    <recommendedName>
        <fullName evidence="7">DDE Tnp4 domain-containing protein</fullName>
    </recommendedName>
</protein>
<dbReference type="Pfam" id="PF13359">
    <property type="entry name" value="DDE_Tnp_4"/>
    <property type="match status" value="1"/>
</dbReference>
<organism evidence="5 6">
    <name type="scientific">Salmo trutta</name>
    <name type="common">Brown trout</name>
    <dbReference type="NCBI Taxonomy" id="8032"/>
    <lineage>
        <taxon>Eukaryota</taxon>
        <taxon>Metazoa</taxon>
        <taxon>Chordata</taxon>
        <taxon>Craniata</taxon>
        <taxon>Vertebrata</taxon>
        <taxon>Euteleostomi</taxon>
        <taxon>Actinopterygii</taxon>
        <taxon>Neopterygii</taxon>
        <taxon>Teleostei</taxon>
        <taxon>Protacanthopterygii</taxon>
        <taxon>Salmoniformes</taxon>
        <taxon>Salmonidae</taxon>
        <taxon>Salmoninae</taxon>
        <taxon>Salmo</taxon>
    </lineage>
</organism>
<comment type="cofactor">
    <cofactor evidence="1">
        <name>a divalent metal cation</name>
        <dbReference type="ChEBI" id="CHEBI:60240"/>
    </cofactor>
</comment>
<reference evidence="5" key="2">
    <citation type="submission" date="2025-09" db="UniProtKB">
        <authorList>
            <consortium name="Ensembl"/>
        </authorList>
    </citation>
    <scope>IDENTIFICATION</scope>
</reference>
<dbReference type="PANTHER" id="PTHR23080:SF143">
    <property type="entry name" value="SI:DKEY-56D12.4"/>
    <property type="match status" value="1"/>
</dbReference>